<comment type="caution">
    <text evidence="3">The sequence shown here is derived from an EMBL/GenBank/DDBJ whole genome shotgun (WGS) entry which is preliminary data.</text>
</comment>
<evidence type="ECO:0008006" key="5">
    <source>
        <dbReference type="Google" id="ProtNLM"/>
    </source>
</evidence>
<dbReference type="NCBIfam" id="NF033223">
    <property type="entry name" value="YHYH_alt"/>
    <property type="match status" value="1"/>
</dbReference>
<name>A0ABS2N0B6_9BACI</name>
<feature type="chain" id="PRO_5045444380" description="YHYH domain-containing protein" evidence="2">
    <location>
        <begin position="23"/>
        <end position="138"/>
    </location>
</feature>
<keyword evidence="1" id="KW-1133">Transmembrane helix</keyword>
<evidence type="ECO:0000256" key="1">
    <source>
        <dbReference type="SAM" id="Phobius"/>
    </source>
</evidence>
<keyword evidence="4" id="KW-1185">Reference proteome</keyword>
<feature type="transmembrane region" description="Helical" evidence="1">
    <location>
        <begin position="112"/>
        <end position="133"/>
    </location>
</feature>
<proteinExistence type="predicted"/>
<evidence type="ECO:0000313" key="3">
    <source>
        <dbReference type="EMBL" id="MBM7571579.1"/>
    </source>
</evidence>
<protein>
    <recommendedName>
        <fullName evidence="5">YHYH domain-containing protein</fullName>
    </recommendedName>
</protein>
<dbReference type="EMBL" id="JAFBDR010000009">
    <property type="protein sequence ID" value="MBM7571579.1"/>
    <property type="molecule type" value="Genomic_DNA"/>
</dbReference>
<dbReference type="Proteomes" id="UP001296943">
    <property type="component" value="Unassembled WGS sequence"/>
</dbReference>
<evidence type="ECO:0000313" key="4">
    <source>
        <dbReference type="Proteomes" id="UP001296943"/>
    </source>
</evidence>
<reference evidence="3 4" key="1">
    <citation type="submission" date="2021-01" db="EMBL/GenBank/DDBJ databases">
        <title>Genomic Encyclopedia of Type Strains, Phase IV (KMG-IV): sequencing the most valuable type-strain genomes for metagenomic binning, comparative biology and taxonomic classification.</title>
        <authorList>
            <person name="Goeker M."/>
        </authorList>
    </citation>
    <scope>NUCLEOTIDE SEQUENCE [LARGE SCALE GENOMIC DNA]</scope>
    <source>
        <strain evidence="3 4">DSM 23711</strain>
    </source>
</reference>
<gene>
    <name evidence="3" type="ORF">JOC48_002075</name>
</gene>
<feature type="transmembrane region" description="Helical" evidence="1">
    <location>
        <begin position="78"/>
        <end position="100"/>
    </location>
</feature>
<keyword evidence="1" id="KW-0472">Membrane</keyword>
<dbReference type="InterPro" id="IPR047773">
    <property type="entry name" value="YHYH_dom_bact"/>
</dbReference>
<accession>A0ABS2N0B6</accession>
<keyword evidence="1" id="KW-0812">Transmembrane</keyword>
<feature type="signal peptide" evidence="2">
    <location>
        <begin position="1"/>
        <end position="22"/>
    </location>
</feature>
<sequence>MRKVFVLLLILIYITSFKVVLAHPGNTDSNGGHYCRTNCEEWGYNYGEYHYHDNNYNDHSHYPSTNQGSTDNTNEKSIIGGVILLIIFVSLFGLGIYGYYQEGTLSQHLKNGVIKLIIWIGICVGWFSFLWLLTKMGL</sequence>
<keyword evidence="2" id="KW-0732">Signal</keyword>
<organism evidence="3 4">
    <name type="scientific">Aquibacillus albus</name>
    <dbReference type="NCBI Taxonomy" id="1168171"/>
    <lineage>
        <taxon>Bacteria</taxon>
        <taxon>Bacillati</taxon>
        <taxon>Bacillota</taxon>
        <taxon>Bacilli</taxon>
        <taxon>Bacillales</taxon>
        <taxon>Bacillaceae</taxon>
        <taxon>Aquibacillus</taxon>
    </lineage>
</organism>
<evidence type="ECO:0000256" key="2">
    <source>
        <dbReference type="SAM" id="SignalP"/>
    </source>
</evidence>